<comment type="subcellular location">
    <subcellularLocation>
        <location evidence="1 9">Cell membrane</location>
        <topology evidence="1 9">Multi-pass membrane protein</topology>
    </subcellularLocation>
</comment>
<dbReference type="InterPro" id="IPR003010">
    <property type="entry name" value="C-N_Hydrolase"/>
</dbReference>
<keyword evidence="5 9" id="KW-0812">Transmembrane</keyword>
<keyword evidence="4 9" id="KW-0808">Transferase</keyword>
<evidence type="ECO:0000256" key="3">
    <source>
        <dbReference type="ARBA" id="ARBA00022475"/>
    </source>
</evidence>
<dbReference type="PANTHER" id="PTHR38686:SF1">
    <property type="entry name" value="APOLIPOPROTEIN N-ACYLTRANSFERASE"/>
    <property type="match status" value="1"/>
</dbReference>
<evidence type="ECO:0000259" key="10">
    <source>
        <dbReference type="PROSITE" id="PS50263"/>
    </source>
</evidence>
<evidence type="ECO:0000313" key="11">
    <source>
        <dbReference type="EMBL" id="MEE2526694.1"/>
    </source>
</evidence>
<comment type="catalytic activity">
    <reaction evidence="9">
        <text>N-terminal S-1,2-diacyl-sn-glyceryl-L-cysteinyl-[lipoprotein] + a glycerophospholipid = N-acyl-S-1,2-diacyl-sn-glyceryl-L-cysteinyl-[lipoprotein] + a 2-acyl-sn-glycero-3-phospholipid + H(+)</text>
        <dbReference type="Rhea" id="RHEA:48228"/>
        <dbReference type="Rhea" id="RHEA-COMP:14681"/>
        <dbReference type="Rhea" id="RHEA-COMP:14684"/>
        <dbReference type="ChEBI" id="CHEBI:15378"/>
        <dbReference type="ChEBI" id="CHEBI:136912"/>
        <dbReference type="ChEBI" id="CHEBI:140656"/>
        <dbReference type="ChEBI" id="CHEBI:140657"/>
        <dbReference type="ChEBI" id="CHEBI:140660"/>
        <dbReference type="EC" id="2.3.1.269"/>
    </reaction>
</comment>
<evidence type="ECO:0000256" key="9">
    <source>
        <dbReference type="HAMAP-Rule" id="MF_01148"/>
    </source>
</evidence>
<dbReference type="PROSITE" id="PS50263">
    <property type="entry name" value="CN_HYDROLASE"/>
    <property type="match status" value="1"/>
</dbReference>
<dbReference type="InterPro" id="IPR045378">
    <property type="entry name" value="LNT_N"/>
</dbReference>
<feature type="domain" description="CN hydrolase" evidence="10">
    <location>
        <begin position="255"/>
        <end position="503"/>
    </location>
</feature>
<dbReference type="EC" id="2.3.1.269" evidence="9"/>
<evidence type="ECO:0000313" key="12">
    <source>
        <dbReference type="Proteomes" id="UP001354971"/>
    </source>
</evidence>
<dbReference type="RefSeq" id="WP_330199355.1">
    <property type="nucleotide sequence ID" value="NZ_JAZDRP010000005.1"/>
</dbReference>
<dbReference type="Gene3D" id="3.60.110.10">
    <property type="entry name" value="Carbon-nitrogen hydrolase"/>
    <property type="match status" value="1"/>
</dbReference>
<dbReference type="Pfam" id="PF00795">
    <property type="entry name" value="CN_hydrolase"/>
    <property type="match status" value="1"/>
</dbReference>
<protein>
    <recommendedName>
        <fullName evidence="9">Apolipoprotein N-acyltransferase</fullName>
        <shortName evidence="9">ALP N-acyltransferase</shortName>
        <ecNumber evidence="9">2.3.1.269</ecNumber>
    </recommendedName>
</protein>
<feature type="transmembrane region" description="Helical" evidence="9">
    <location>
        <begin position="219"/>
        <end position="235"/>
    </location>
</feature>
<comment type="pathway">
    <text evidence="9">Protein modification; lipoprotein biosynthesis (N-acyl transfer).</text>
</comment>
<evidence type="ECO:0000256" key="4">
    <source>
        <dbReference type="ARBA" id="ARBA00022679"/>
    </source>
</evidence>
<evidence type="ECO:0000256" key="6">
    <source>
        <dbReference type="ARBA" id="ARBA00022989"/>
    </source>
</evidence>
<comment type="caution">
    <text evidence="11">The sequence shown here is derived from an EMBL/GenBank/DDBJ whole genome shotgun (WGS) entry which is preliminary data.</text>
</comment>
<feature type="transmembrane region" description="Helical" evidence="9">
    <location>
        <begin position="516"/>
        <end position="534"/>
    </location>
</feature>
<evidence type="ECO:0000256" key="2">
    <source>
        <dbReference type="ARBA" id="ARBA00010065"/>
    </source>
</evidence>
<keyword evidence="7 9" id="KW-0472">Membrane</keyword>
<dbReference type="NCBIfam" id="TIGR00546">
    <property type="entry name" value="lnt"/>
    <property type="match status" value="1"/>
</dbReference>
<feature type="transmembrane region" description="Helical" evidence="9">
    <location>
        <begin position="186"/>
        <end position="207"/>
    </location>
</feature>
<keyword evidence="8 9" id="KW-0012">Acyltransferase</keyword>
<keyword evidence="12" id="KW-1185">Reference proteome</keyword>
<dbReference type="Proteomes" id="UP001354971">
    <property type="component" value="Unassembled WGS sequence"/>
</dbReference>
<dbReference type="EMBL" id="JAZDRP010000005">
    <property type="protein sequence ID" value="MEE2526694.1"/>
    <property type="molecule type" value="Genomic_DNA"/>
</dbReference>
<sequence>MTLTQVMGQLRHHLAPDNIRDHLMGLPKWPAALVLFSLGLFSGLSASPIHFFPALAFGLTGLVWALDGSMQTDRPGRSGFWRAFFFAWAYLGIGVFWVAFAFWNRGGAFVFFGPLVAVFGAAFLAAFWGLAGAAYARLKLSGPVRVIALAVLLLAAEAAKGLPFTQFSWNLPAHIFPAGGAVSQSAAWFGVWGLSFLTLLMFTSPATLAGPGHETHKRLPVLISLLVLASLYAGGTQRLMRAQDGYQPDLVFRMVTVDVDQQVKWGPGGEDLMRRRYLELTAAEGVENVTHVIWPEGALPLFLLEDGPAIAALTEILNRDQVLLAGTPRRERHEGNETRYYNSLIAISFDEDRPRVRGLYDKVYLVPFGEYVPLSGLVASLGVSSLQELVAGYSPGSEIVVMDNTGAPAFTPLICYEVVFSGLVPQGADRPDWILNISNDAWFGPTAGPRQHLNITRFQAIETGLPVIRVASRGYSGTIDAYGRMPVRVDRRYEGATDVRLPSPAARTLYTMTSGLFFWAFYILSILIISAIVIQRQMRR</sequence>
<evidence type="ECO:0000256" key="7">
    <source>
        <dbReference type="ARBA" id="ARBA00023136"/>
    </source>
</evidence>
<comment type="similarity">
    <text evidence="2 9">Belongs to the CN hydrolase family. Apolipoprotein N-acyltransferase subfamily.</text>
</comment>
<feature type="transmembrane region" description="Helical" evidence="9">
    <location>
        <begin position="51"/>
        <end position="68"/>
    </location>
</feature>
<feature type="transmembrane region" description="Helical" evidence="9">
    <location>
        <begin position="80"/>
        <end position="103"/>
    </location>
</feature>
<proteinExistence type="inferred from homology"/>
<dbReference type="InterPro" id="IPR036526">
    <property type="entry name" value="C-N_Hydrolase_sf"/>
</dbReference>
<evidence type="ECO:0000256" key="5">
    <source>
        <dbReference type="ARBA" id="ARBA00022692"/>
    </source>
</evidence>
<accession>A0ABU7LTM1</accession>
<dbReference type="SUPFAM" id="SSF56317">
    <property type="entry name" value="Carbon-nitrogen hydrolase"/>
    <property type="match status" value="1"/>
</dbReference>
<dbReference type="InterPro" id="IPR004563">
    <property type="entry name" value="Apolipo_AcylTrfase"/>
</dbReference>
<dbReference type="HAMAP" id="MF_01148">
    <property type="entry name" value="Lnt"/>
    <property type="match status" value="1"/>
</dbReference>
<evidence type="ECO:0000256" key="8">
    <source>
        <dbReference type="ARBA" id="ARBA00023315"/>
    </source>
</evidence>
<dbReference type="CDD" id="cd07571">
    <property type="entry name" value="ALP_N-acyl_transferase"/>
    <property type="match status" value="1"/>
</dbReference>
<evidence type="ECO:0000256" key="1">
    <source>
        <dbReference type="ARBA" id="ARBA00004651"/>
    </source>
</evidence>
<dbReference type="Pfam" id="PF20154">
    <property type="entry name" value="LNT_N"/>
    <property type="match status" value="1"/>
</dbReference>
<feature type="transmembrane region" description="Helical" evidence="9">
    <location>
        <begin position="109"/>
        <end position="134"/>
    </location>
</feature>
<gene>
    <name evidence="9 11" type="primary">lnt</name>
    <name evidence="11" type="ORF">V0U79_09965</name>
</gene>
<name>A0ABU7LTM1_9PROT</name>
<organism evidence="11 12">
    <name type="scientific">Hyphobacterium lacteum</name>
    <dbReference type="NCBI Taxonomy" id="3116575"/>
    <lineage>
        <taxon>Bacteria</taxon>
        <taxon>Pseudomonadati</taxon>
        <taxon>Pseudomonadota</taxon>
        <taxon>Alphaproteobacteria</taxon>
        <taxon>Maricaulales</taxon>
        <taxon>Maricaulaceae</taxon>
        <taxon>Hyphobacterium</taxon>
    </lineage>
</organism>
<keyword evidence="6 9" id="KW-1133">Transmembrane helix</keyword>
<keyword evidence="3 9" id="KW-1003">Cell membrane</keyword>
<reference evidence="11 12" key="1">
    <citation type="submission" date="2024-01" db="EMBL/GenBank/DDBJ databases">
        <title>Hyphobacterium bacterium isolated from marine sediment.</title>
        <authorList>
            <person name="Zhao S."/>
        </authorList>
    </citation>
    <scope>NUCLEOTIDE SEQUENCE [LARGE SCALE GENOMIC DNA]</scope>
    <source>
        <strain evidence="12">HN65</strain>
    </source>
</reference>
<comment type="function">
    <text evidence="9">Catalyzes the phospholipid dependent N-acylation of the N-terminal cysteine of apolipoprotein, the last step in lipoprotein maturation.</text>
</comment>
<feature type="transmembrane region" description="Helical" evidence="9">
    <location>
        <begin position="146"/>
        <end position="166"/>
    </location>
</feature>
<dbReference type="PANTHER" id="PTHR38686">
    <property type="entry name" value="APOLIPOPROTEIN N-ACYLTRANSFERASE"/>
    <property type="match status" value="1"/>
</dbReference>